<keyword evidence="5 8" id="KW-1133">Transmembrane helix</keyword>
<dbReference type="PANTHER" id="PTHR13116:SF5">
    <property type="entry name" value="ER MEMBRANE PROTEIN COMPLEX SUBUNIT 3"/>
    <property type="match status" value="1"/>
</dbReference>
<dbReference type="GO" id="GO:0006644">
    <property type="term" value="P:phospholipid metabolic process"/>
    <property type="evidence" value="ECO:0007669"/>
    <property type="project" value="EnsemblFungi"/>
</dbReference>
<dbReference type="GO" id="GO:0051087">
    <property type="term" value="F:protein-folding chaperone binding"/>
    <property type="evidence" value="ECO:0007669"/>
    <property type="project" value="EnsemblFungi"/>
</dbReference>
<organism evidence="9 10">
    <name type="scientific">Candida tropicalis (strain ATCC MYA-3404 / T1)</name>
    <name type="common">Yeast</name>
    <dbReference type="NCBI Taxonomy" id="294747"/>
    <lineage>
        <taxon>Eukaryota</taxon>
        <taxon>Fungi</taxon>
        <taxon>Dikarya</taxon>
        <taxon>Ascomycota</taxon>
        <taxon>Saccharomycotina</taxon>
        <taxon>Pichiomycetes</taxon>
        <taxon>Debaryomycetaceae</taxon>
        <taxon>Candida/Lodderomyces clade</taxon>
        <taxon>Candida</taxon>
    </lineage>
</organism>
<dbReference type="GO" id="GO:0045050">
    <property type="term" value="P:protein insertion into ER membrane by stop-transfer membrane-anchor sequence"/>
    <property type="evidence" value="ECO:0007669"/>
    <property type="project" value="EnsemblFungi"/>
</dbReference>
<gene>
    <name evidence="9" type="ORF">CTRG_04845</name>
</gene>
<comment type="subcellular location">
    <subcellularLocation>
        <location evidence="1">Membrane</location>
        <topology evidence="1">Multi-pass membrane protein</topology>
    </subcellularLocation>
</comment>
<evidence type="ECO:0000256" key="4">
    <source>
        <dbReference type="ARBA" id="ARBA00022692"/>
    </source>
</evidence>
<dbReference type="InterPro" id="IPR002809">
    <property type="entry name" value="EMC3/TMCO1"/>
</dbReference>
<dbReference type="RefSeq" id="XP_002550547.1">
    <property type="nucleotide sequence ID" value="XM_002550501.1"/>
</dbReference>
<dbReference type="VEuPathDB" id="FungiDB:CTRG_04845"/>
<dbReference type="InterPro" id="IPR008568">
    <property type="entry name" value="EMC3"/>
</dbReference>
<accession>C5MFK2</accession>
<dbReference type="PANTHER" id="PTHR13116">
    <property type="entry name" value="ER MEMBRANE PROTEIN COMPLEX SUBUNIT 3"/>
    <property type="match status" value="1"/>
</dbReference>
<dbReference type="KEGG" id="ctp:CTRG_04845"/>
<dbReference type="EMBL" id="GG692401">
    <property type="protein sequence ID" value="EER31115.1"/>
    <property type="molecule type" value="Genomic_DNA"/>
</dbReference>
<evidence type="ECO:0000256" key="6">
    <source>
        <dbReference type="ARBA" id="ARBA00023136"/>
    </source>
</evidence>
<dbReference type="STRING" id="294747.C5MFK2"/>
<dbReference type="HOGENOM" id="CLU_060791_0_0_1"/>
<reference evidence="9 10" key="1">
    <citation type="journal article" date="2009" name="Nature">
        <title>Evolution of pathogenicity and sexual reproduction in eight Candida genomes.</title>
        <authorList>
            <person name="Butler G."/>
            <person name="Rasmussen M.D."/>
            <person name="Lin M.F."/>
            <person name="Santos M.A."/>
            <person name="Sakthikumar S."/>
            <person name="Munro C.A."/>
            <person name="Rheinbay E."/>
            <person name="Grabherr M."/>
            <person name="Forche A."/>
            <person name="Reedy J.L."/>
            <person name="Agrafioti I."/>
            <person name="Arnaud M.B."/>
            <person name="Bates S."/>
            <person name="Brown A.J."/>
            <person name="Brunke S."/>
            <person name="Costanzo M.C."/>
            <person name="Fitzpatrick D.A."/>
            <person name="de Groot P.W."/>
            <person name="Harris D."/>
            <person name="Hoyer L.L."/>
            <person name="Hube B."/>
            <person name="Klis F.M."/>
            <person name="Kodira C."/>
            <person name="Lennard N."/>
            <person name="Logue M.E."/>
            <person name="Martin R."/>
            <person name="Neiman A.M."/>
            <person name="Nikolaou E."/>
            <person name="Quail M.A."/>
            <person name="Quinn J."/>
            <person name="Santos M.C."/>
            <person name="Schmitzberger F.F."/>
            <person name="Sherlock G."/>
            <person name="Shah P."/>
            <person name="Silverstein K.A."/>
            <person name="Skrzypek M.S."/>
            <person name="Soll D."/>
            <person name="Staggs R."/>
            <person name="Stansfield I."/>
            <person name="Stumpf M.P."/>
            <person name="Sudbery P.E."/>
            <person name="Srikantha T."/>
            <person name="Zeng Q."/>
            <person name="Berman J."/>
            <person name="Berriman M."/>
            <person name="Heitman J."/>
            <person name="Gow N.A."/>
            <person name="Lorenz M.C."/>
            <person name="Birren B.W."/>
            <person name="Kellis M."/>
            <person name="Cuomo C.A."/>
        </authorList>
    </citation>
    <scope>NUCLEOTIDE SEQUENCE [LARGE SCALE GENOMIC DNA]</scope>
    <source>
        <strain evidence="10">ATCC MYA-3404 / T1</strain>
    </source>
</reference>
<evidence type="ECO:0000256" key="3">
    <source>
        <dbReference type="ARBA" id="ARBA00020822"/>
    </source>
</evidence>
<dbReference type="PIRSF" id="PIRSF010045">
    <property type="entry name" value="DUF850_TM_euk"/>
    <property type="match status" value="1"/>
</dbReference>
<feature type="transmembrane region" description="Helical" evidence="8">
    <location>
        <begin position="59"/>
        <end position="77"/>
    </location>
</feature>
<evidence type="ECO:0000256" key="5">
    <source>
        <dbReference type="ARBA" id="ARBA00022989"/>
    </source>
</evidence>
<dbReference type="Pfam" id="PF01956">
    <property type="entry name" value="EMC3_TMCO1"/>
    <property type="match status" value="1"/>
</dbReference>
<keyword evidence="4 8" id="KW-0812">Transmembrane</keyword>
<evidence type="ECO:0000256" key="8">
    <source>
        <dbReference type="SAM" id="Phobius"/>
    </source>
</evidence>
<dbReference type="GO" id="GO:0072546">
    <property type="term" value="C:EMC complex"/>
    <property type="evidence" value="ECO:0007669"/>
    <property type="project" value="EnsemblFungi"/>
</dbReference>
<evidence type="ECO:0000256" key="7">
    <source>
        <dbReference type="PIRNR" id="PIRNR010045"/>
    </source>
</evidence>
<dbReference type="Proteomes" id="UP000002037">
    <property type="component" value="Unassembled WGS sequence"/>
</dbReference>
<protein>
    <recommendedName>
        <fullName evidence="3 7">ER membrane protein complex subunit 3</fullName>
    </recommendedName>
</protein>
<dbReference type="OrthoDB" id="6745403at2759"/>
<dbReference type="GO" id="GO:0015914">
    <property type="term" value="P:phospholipid transport"/>
    <property type="evidence" value="ECO:0007669"/>
    <property type="project" value="EnsemblFungi"/>
</dbReference>
<name>C5MFK2_CANTT</name>
<dbReference type="AlphaFoldDB" id="C5MFK2"/>
<evidence type="ECO:0000313" key="10">
    <source>
        <dbReference type="Proteomes" id="UP000002037"/>
    </source>
</evidence>
<evidence type="ECO:0000313" key="9">
    <source>
        <dbReference type="EMBL" id="EER31115.1"/>
    </source>
</evidence>
<comment type="function">
    <text evidence="7">The EMC seems to be required for efficient folding of proteins in the endoplasmic reticulum (ER).</text>
</comment>
<comment type="similarity">
    <text evidence="2 7">Belongs to the EMC3 family.</text>
</comment>
<feature type="transmembrane region" description="Helical" evidence="8">
    <location>
        <begin position="7"/>
        <end position="30"/>
    </location>
</feature>
<dbReference type="GeneID" id="8296557"/>
<keyword evidence="10" id="KW-1185">Reference proteome</keyword>
<proteinExistence type="inferred from homology"/>
<dbReference type="GO" id="GO:0032977">
    <property type="term" value="F:membrane insertase activity"/>
    <property type="evidence" value="ECO:0007669"/>
    <property type="project" value="EnsemblFungi"/>
</dbReference>
<sequence>MLFIKLIISHVLLILFFFFLVVDFQDLFFFKQRKFSTTKQPSNQQRTMITPDLLLDPQLKYWVLLPISVAMVLVGLLRSNATFLLQTQPKLEAYKTVREGQFLHRARCFRENNSVLNDSDFEIRKKYFIDKLNSDEFIAKKPAANGAEDPMAALNPGSNEALMQMAKGNLMSYIPQTVIMAWVNYFFAGFVVMKLPFPLTDGFKNMLQSGVNTPDLNVRYVSSISWYFVNLFGLKPIYSLLMGSDEAAELMQQQGQQQPQMPNLGGPGAPQADKVFKGEAENIQILSHKSVFDGVVDRFIERYS</sequence>
<dbReference type="eggNOG" id="KOG3188">
    <property type="taxonomic scope" value="Eukaryota"/>
</dbReference>
<dbReference type="GO" id="GO:0034975">
    <property type="term" value="P:protein folding in endoplasmic reticulum"/>
    <property type="evidence" value="ECO:0007669"/>
    <property type="project" value="TreeGrafter"/>
</dbReference>
<evidence type="ECO:0000256" key="2">
    <source>
        <dbReference type="ARBA" id="ARBA00005376"/>
    </source>
</evidence>
<feature type="transmembrane region" description="Helical" evidence="8">
    <location>
        <begin position="173"/>
        <end position="197"/>
    </location>
</feature>
<dbReference type="SMART" id="SM01415">
    <property type="entry name" value="DUF106"/>
    <property type="match status" value="1"/>
</dbReference>
<evidence type="ECO:0000256" key="1">
    <source>
        <dbReference type="ARBA" id="ARBA00004141"/>
    </source>
</evidence>
<keyword evidence="6 8" id="KW-0472">Membrane</keyword>